<accession>A0A0H5DP70</accession>
<dbReference type="Proteomes" id="UP000220251">
    <property type="component" value="Unassembled WGS sequence"/>
</dbReference>
<reference evidence="6" key="1">
    <citation type="submission" date="2015-06" db="EMBL/GenBank/DDBJ databases">
        <authorList>
            <person name="Bertelli C."/>
        </authorList>
    </citation>
    <scope>NUCLEOTIDE SEQUENCE [LARGE SCALE GENOMIC DNA]</scope>
    <source>
        <strain evidence="6">CRIB-30</strain>
    </source>
</reference>
<dbReference type="AlphaFoldDB" id="A0A0H5DP70"/>
<dbReference type="Pfam" id="PF08352">
    <property type="entry name" value="oligo_HPY"/>
    <property type="match status" value="1"/>
</dbReference>
<evidence type="ECO:0000313" key="6">
    <source>
        <dbReference type="Proteomes" id="UP000220251"/>
    </source>
</evidence>
<dbReference type="PANTHER" id="PTHR43776:SF8">
    <property type="entry name" value="ABC TRANSPORTER, ATP-BINDING PROTEIN"/>
    <property type="match status" value="1"/>
</dbReference>
<feature type="domain" description="ABC transporter" evidence="4">
    <location>
        <begin position="2"/>
        <end position="241"/>
    </location>
</feature>
<dbReference type="PROSITE" id="PS00211">
    <property type="entry name" value="ABC_TRANSPORTER_1"/>
    <property type="match status" value="1"/>
</dbReference>
<dbReference type="EMBL" id="CWGJ01000011">
    <property type="protein sequence ID" value="CRX38167.1"/>
    <property type="molecule type" value="Genomic_DNA"/>
</dbReference>
<evidence type="ECO:0000256" key="1">
    <source>
        <dbReference type="ARBA" id="ARBA00022448"/>
    </source>
</evidence>
<dbReference type="CDD" id="cd03257">
    <property type="entry name" value="ABC_NikE_OppD_transporters"/>
    <property type="match status" value="1"/>
</dbReference>
<dbReference type="GO" id="GO:0055085">
    <property type="term" value="P:transmembrane transport"/>
    <property type="evidence" value="ECO:0007669"/>
    <property type="project" value="UniProtKB-ARBA"/>
</dbReference>
<keyword evidence="6" id="KW-1185">Reference proteome</keyword>
<dbReference type="SMART" id="SM00382">
    <property type="entry name" value="AAA"/>
    <property type="match status" value="1"/>
</dbReference>
<dbReference type="InterPro" id="IPR003593">
    <property type="entry name" value="AAA+_ATPase"/>
</dbReference>
<dbReference type="InterPro" id="IPR050319">
    <property type="entry name" value="ABC_transp_ATP-bind"/>
</dbReference>
<keyword evidence="1" id="KW-0813">Transport</keyword>
<dbReference type="PROSITE" id="PS50893">
    <property type="entry name" value="ABC_TRANSPORTER_2"/>
    <property type="match status" value="1"/>
</dbReference>
<sequence length="306" mass="33944">MLSIINLNVAYTKEKMALSEVSFDIGEGEIVALIGESGSGKSTIAKAIVGIQPSPKGTICYRGECVESMSRLKKKQMQKEIQIIFQDPYSALNPKMTVSEAIMEPLIIHQMTDQQHPDFIANLLQKVLLPKEFGSRLTSSLSGGERQRVAIARALSVRPKLIIMDESLASLDIKTQHEIALLVQNLSREELLSILFISHDLNIVQKIAGRMGVLLKGKMVEWGPSPLLFSHPKHPYTRLLFASNPSFLKKRGAVEGLPPLERRCSPPAKEGRCPFLNSCASSISLCTLQEPDLREVEPAHYVRCFL</sequence>
<gene>
    <name evidence="5" type="ORF">ELAC_0818</name>
</gene>
<evidence type="ECO:0000259" key="4">
    <source>
        <dbReference type="PROSITE" id="PS50893"/>
    </source>
</evidence>
<dbReference type="Pfam" id="PF00005">
    <property type="entry name" value="ABC_tran"/>
    <property type="match status" value="1"/>
</dbReference>
<evidence type="ECO:0000256" key="2">
    <source>
        <dbReference type="ARBA" id="ARBA00022741"/>
    </source>
</evidence>
<organism evidence="5 6">
    <name type="scientific">Estrella lausannensis</name>
    <dbReference type="NCBI Taxonomy" id="483423"/>
    <lineage>
        <taxon>Bacteria</taxon>
        <taxon>Pseudomonadati</taxon>
        <taxon>Chlamydiota</taxon>
        <taxon>Chlamydiia</taxon>
        <taxon>Parachlamydiales</taxon>
        <taxon>Candidatus Criblamydiaceae</taxon>
        <taxon>Estrella</taxon>
    </lineage>
</organism>
<proteinExistence type="predicted"/>
<dbReference type="GO" id="GO:0015833">
    <property type="term" value="P:peptide transport"/>
    <property type="evidence" value="ECO:0007669"/>
    <property type="project" value="InterPro"/>
</dbReference>
<keyword evidence="2" id="KW-0547">Nucleotide-binding</keyword>
<dbReference type="InterPro" id="IPR003439">
    <property type="entry name" value="ABC_transporter-like_ATP-bd"/>
</dbReference>
<dbReference type="Gene3D" id="3.40.50.300">
    <property type="entry name" value="P-loop containing nucleotide triphosphate hydrolases"/>
    <property type="match status" value="1"/>
</dbReference>
<dbReference type="InterPro" id="IPR013563">
    <property type="entry name" value="Oligopep_ABC_C"/>
</dbReference>
<dbReference type="PANTHER" id="PTHR43776">
    <property type="entry name" value="TRANSPORT ATP-BINDING PROTEIN"/>
    <property type="match status" value="1"/>
</dbReference>
<dbReference type="GO" id="GO:0005524">
    <property type="term" value="F:ATP binding"/>
    <property type="evidence" value="ECO:0007669"/>
    <property type="project" value="UniProtKB-KW"/>
</dbReference>
<dbReference type="NCBIfam" id="TIGR01727">
    <property type="entry name" value="oligo_HPY"/>
    <property type="match status" value="1"/>
</dbReference>
<evidence type="ECO:0000256" key="3">
    <source>
        <dbReference type="ARBA" id="ARBA00022840"/>
    </source>
</evidence>
<name>A0A0H5DP70_9BACT</name>
<protein>
    <submittedName>
        <fullName evidence="5">Peptide transporter</fullName>
    </submittedName>
</protein>
<dbReference type="InterPro" id="IPR027417">
    <property type="entry name" value="P-loop_NTPase"/>
</dbReference>
<dbReference type="SUPFAM" id="SSF52540">
    <property type="entry name" value="P-loop containing nucleoside triphosphate hydrolases"/>
    <property type="match status" value="1"/>
</dbReference>
<keyword evidence="3" id="KW-0067">ATP-binding</keyword>
<dbReference type="GO" id="GO:0016887">
    <property type="term" value="F:ATP hydrolysis activity"/>
    <property type="evidence" value="ECO:0007669"/>
    <property type="project" value="InterPro"/>
</dbReference>
<dbReference type="InterPro" id="IPR017871">
    <property type="entry name" value="ABC_transporter-like_CS"/>
</dbReference>
<evidence type="ECO:0000313" key="5">
    <source>
        <dbReference type="EMBL" id="CRX38167.1"/>
    </source>
</evidence>